<sequence length="113" mass="12650">MNVDHRLATYGTLAPGRPNHHQLSHLEGDWRVGKVKGTMVQKGWGAALGYPALVLADDGDDIDVQLFVSPDLPAHWERLDAFEGSEYRRVQVRVETAKGLLEAWIYIDADQRA</sequence>
<dbReference type="KEGG" id="spap:H3Z74_09545"/>
<dbReference type="AlphaFoldDB" id="A0A7H0LNV2"/>
<dbReference type="RefSeq" id="WP_187763636.1">
    <property type="nucleotide sequence ID" value="NZ_CP061038.1"/>
</dbReference>
<evidence type="ECO:0000313" key="2">
    <source>
        <dbReference type="EMBL" id="QNQ11355.1"/>
    </source>
</evidence>
<dbReference type="InterPro" id="IPR009288">
    <property type="entry name" value="AIG2-like_dom"/>
</dbReference>
<keyword evidence="3" id="KW-1185">Reference proteome</keyword>
<reference evidence="2 3" key="1">
    <citation type="submission" date="2020-09" db="EMBL/GenBank/DDBJ databases">
        <title>Sphingomonas sp., a new species isolated from pork steak.</title>
        <authorList>
            <person name="Heidler von Heilborn D."/>
        </authorList>
    </citation>
    <scope>NUCLEOTIDE SEQUENCE [LARGE SCALE GENOMIC DNA]</scope>
    <source>
        <strain evidence="3">S8-3T</strain>
    </source>
</reference>
<dbReference type="Gene3D" id="3.10.490.10">
    <property type="entry name" value="Gamma-glutamyl cyclotransferase-like"/>
    <property type="match status" value="1"/>
</dbReference>
<proteinExistence type="predicted"/>
<dbReference type="GO" id="GO:0016740">
    <property type="term" value="F:transferase activity"/>
    <property type="evidence" value="ECO:0007669"/>
    <property type="project" value="UniProtKB-KW"/>
</dbReference>
<feature type="domain" description="Gamma-glutamylcyclotransferase AIG2-like" evidence="1">
    <location>
        <begin position="9"/>
        <end position="108"/>
    </location>
</feature>
<dbReference type="SUPFAM" id="SSF110857">
    <property type="entry name" value="Gamma-glutamyl cyclotransferase-like"/>
    <property type="match status" value="1"/>
</dbReference>
<protein>
    <submittedName>
        <fullName evidence="2">Gamma-glutamylcyclotransferase</fullName>
    </submittedName>
</protein>
<evidence type="ECO:0000313" key="3">
    <source>
        <dbReference type="Proteomes" id="UP000516148"/>
    </source>
</evidence>
<evidence type="ECO:0000259" key="1">
    <source>
        <dbReference type="Pfam" id="PF06094"/>
    </source>
</evidence>
<gene>
    <name evidence="2" type="ORF">H3Z74_09545</name>
</gene>
<accession>A0A7H0LNV2</accession>
<organism evidence="2 3">
    <name type="scientific">Sphingomonas alpina</name>
    <dbReference type="NCBI Taxonomy" id="653931"/>
    <lineage>
        <taxon>Bacteria</taxon>
        <taxon>Pseudomonadati</taxon>
        <taxon>Pseudomonadota</taxon>
        <taxon>Alphaproteobacteria</taxon>
        <taxon>Sphingomonadales</taxon>
        <taxon>Sphingomonadaceae</taxon>
        <taxon>Sphingomonas</taxon>
    </lineage>
</organism>
<dbReference type="Proteomes" id="UP000516148">
    <property type="component" value="Chromosome"/>
</dbReference>
<keyword evidence="2" id="KW-0808">Transferase</keyword>
<dbReference type="EMBL" id="CP061038">
    <property type="protein sequence ID" value="QNQ11355.1"/>
    <property type="molecule type" value="Genomic_DNA"/>
</dbReference>
<dbReference type="InterPro" id="IPR013024">
    <property type="entry name" value="GGCT-like"/>
</dbReference>
<name>A0A7H0LNV2_9SPHN</name>
<dbReference type="Pfam" id="PF06094">
    <property type="entry name" value="GGACT"/>
    <property type="match status" value="1"/>
</dbReference>
<dbReference type="InterPro" id="IPR036568">
    <property type="entry name" value="GGCT-like_sf"/>
</dbReference>
<dbReference type="CDD" id="cd06661">
    <property type="entry name" value="GGCT_like"/>
    <property type="match status" value="1"/>
</dbReference>